<gene>
    <name evidence="1" type="ORF">BC936DRAFT_148699</name>
</gene>
<evidence type="ECO:0000313" key="1">
    <source>
        <dbReference type="EMBL" id="RUP45035.1"/>
    </source>
</evidence>
<keyword evidence="2" id="KW-1185">Reference proteome</keyword>
<evidence type="ECO:0000313" key="2">
    <source>
        <dbReference type="Proteomes" id="UP000268093"/>
    </source>
</evidence>
<organism evidence="1 2">
    <name type="scientific">Jimgerdemannia flammicorona</name>
    <dbReference type="NCBI Taxonomy" id="994334"/>
    <lineage>
        <taxon>Eukaryota</taxon>
        <taxon>Fungi</taxon>
        <taxon>Fungi incertae sedis</taxon>
        <taxon>Mucoromycota</taxon>
        <taxon>Mucoromycotina</taxon>
        <taxon>Endogonomycetes</taxon>
        <taxon>Endogonales</taxon>
        <taxon>Endogonaceae</taxon>
        <taxon>Jimgerdemannia</taxon>
    </lineage>
</organism>
<dbReference type="Proteomes" id="UP000268093">
    <property type="component" value="Unassembled WGS sequence"/>
</dbReference>
<reference evidence="1 2" key="1">
    <citation type="journal article" date="2018" name="New Phytol.">
        <title>Phylogenomics of Endogonaceae and evolution of mycorrhizas within Mucoromycota.</title>
        <authorList>
            <person name="Chang Y."/>
            <person name="Desiro A."/>
            <person name="Na H."/>
            <person name="Sandor L."/>
            <person name="Lipzen A."/>
            <person name="Clum A."/>
            <person name="Barry K."/>
            <person name="Grigoriev I.V."/>
            <person name="Martin F.M."/>
            <person name="Stajich J.E."/>
            <person name="Smith M.E."/>
            <person name="Bonito G."/>
            <person name="Spatafora J.W."/>
        </authorList>
    </citation>
    <scope>NUCLEOTIDE SEQUENCE [LARGE SCALE GENOMIC DNA]</scope>
    <source>
        <strain evidence="1 2">GMNB39</strain>
    </source>
</reference>
<comment type="caution">
    <text evidence="1">The sequence shown here is derived from an EMBL/GenBank/DDBJ whole genome shotgun (WGS) entry which is preliminary data.</text>
</comment>
<dbReference type="AlphaFoldDB" id="A0A433D2H6"/>
<protein>
    <submittedName>
        <fullName evidence="1">Uncharacterized protein</fullName>
    </submittedName>
</protein>
<name>A0A433D2H6_9FUNG</name>
<sequence>MALAISAVAALPLPELLETHTGVELPGQSFTIDNDGVISEDLSGLINEDEKIKAPVATVIV</sequence>
<dbReference type="EMBL" id="RBNI01007903">
    <property type="protein sequence ID" value="RUP45035.1"/>
    <property type="molecule type" value="Genomic_DNA"/>
</dbReference>
<proteinExistence type="predicted"/>
<accession>A0A433D2H6</accession>